<protein>
    <submittedName>
        <fullName evidence="3">Uncharacterized protein</fullName>
    </submittedName>
</protein>
<evidence type="ECO:0000313" key="3">
    <source>
        <dbReference type="EMBL" id="KAF2253642.1"/>
    </source>
</evidence>
<evidence type="ECO:0000256" key="1">
    <source>
        <dbReference type="SAM" id="MobiDB-lite"/>
    </source>
</evidence>
<dbReference type="GeneID" id="54586185"/>
<dbReference type="RefSeq" id="XP_033688646.1">
    <property type="nucleotide sequence ID" value="XM_033832855.1"/>
</dbReference>
<keyword evidence="2" id="KW-0732">Signal</keyword>
<feature type="compositionally biased region" description="Acidic residues" evidence="1">
    <location>
        <begin position="60"/>
        <end position="71"/>
    </location>
</feature>
<feature type="compositionally biased region" description="Acidic residues" evidence="1">
    <location>
        <begin position="356"/>
        <end position="371"/>
    </location>
</feature>
<dbReference type="EMBL" id="ML987191">
    <property type="protein sequence ID" value="KAF2253642.1"/>
    <property type="molecule type" value="Genomic_DNA"/>
</dbReference>
<organism evidence="3 4">
    <name type="scientific">Trematosphaeria pertusa</name>
    <dbReference type="NCBI Taxonomy" id="390896"/>
    <lineage>
        <taxon>Eukaryota</taxon>
        <taxon>Fungi</taxon>
        <taxon>Dikarya</taxon>
        <taxon>Ascomycota</taxon>
        <taxon>Pezizomycotina</taxon>
        <taxon>Dothideomycetes</taxon>
        <taxon>Pleosporomycetidae</taxon>
        <taxon>Pleosporales</taxon>
        <taxon>Massarineae</taxon>
        <taxon>Trematosphaeriaceae</taxon>
        <taxon>Trematosphaeria</taxon>
    </lineage>
</organism>
<evidence type="ECO:0000256" key="2">
    <source>
        <dbReference type="SAM" id="SignalP"/>
    </source>
</evidence>
<sequence>MRAAALVWLAVAALCTSRFLPSNFSEDGKTAAVLRLANVSLVDSVFCDDCGTRAGSGPPDDTDDDDDEDDGPGYTDEEYKVLLMEGCTLIGMMATPDHVAARFMRPLYTRTTAASPFTDMQAFEDWGYSNDIFGRYMLGKDRGPDVDEVLHDLGVDPMELDDEGGKTVYAGWTHDTLTTHDNVKYEPTAAMFRTLINVDQGVVIAWFKFGPAFTGLEQDPPVTTIPRLKNWADIAFLDWQRIAKERDQPVNRLRYIFSSNVENSHTKDAIRRILGERLGKDTCGDYLWTTGRREFFPKDEGYKALLASPNGRGAALMLITHKAVFGERRMIGSIHLWCEREDGKISLLFAVNEHDEEDDDDDWDDDGEPDDPGAPLFSVSLRSAAAAAATPLARGMETRPLHQTRVHYL</sequence>
<reference evidence="3" key="1">
    <citation type="journal article" date="2020" name="Stud. Mycol.">
        <title>101 Dothideomycetes genomes: a test case for predicting lifestyles and emergence of pathogens.</title>
        <authorList>
            <person name="Haridas S."/>
            <person name="Albert R."/>
            <person name="Binder M."/>
            <person name="Bloem J."/>
            <person name="Labutti K."/>
            <person name="Salamov A."/>
            <person name="Andreopoulos B."/>
            <person name="Baker S."/>
            <person name="Barry K."/>
            <person name="Bills G."/>
            <person name="Bluhm B."/>
            <person name="Cannon C."/>
            <person name="Castanera R."/>
            <person name="Culley D."/>
            <person name="Daum C."/>
            <person name="Ezra D."/>
            <person name="Gonzalez J."/>
            <person name="Henrissat B."/>
            <person name="Kuo A."/>
            <person name="Liang C."/>
            <person name="Lipzen A."/>
            <person name="Lutzoni F."/>
            <person name="Magnuson J."/>
            <person name="Mondo S."/>
            <person name="Nolan M."/>
            <person name="Ohm R."/>
            <person name="Pangilinan J."/>
            <person name="Park H.-J."/>
            <person name="Ramirez L."/>
            <person name="Alfaro M."/>
            <person name="Sun H."/>
            <person name="Tritt A."/>
            <person name="Yoshinaga Y."/>
            <person name="Zwiers L.-H."/>
            <person name="Turgeon B."/>
            <person name="Goodwin S."/>
            <person name="Spatafora J."/>
            <person name="Crous P."/>
            <person name="Grigoriev I."/>
        </authorList>
    </citation>
    <scope>NUCLEOTIDE SEQUENCE</scope>
    <source>
        <strain evidence="3">CBS 122368</strain>
    </source>
</reference>
<feature type="region of interest" description="Disordered" evidence="1">
    <location>
        <begin position="53"/>
        <end position="75"/>
    </location>
</feature>
<keyword evidence="4" id="KW-1185">Reference proteome</keyword>
<dbReference type="Proteomes" id="UP000800094">
    <property type="component" value="Unassembled WGS sequence"/>
</dbReference>
<dbReference type="AlphaFoldDB" id="A0A6A6IUS5"/>
<feature type="region of interest" description="Disordered" evidence="1">
    <location>
        <begin position="356"/>
        <end position="376"/>
    </location>
</feature>
<dbReference type="OrthoDB" id="5337308at2759"/>
<feature type="chain" id="PRO_5025530676" evidence="2">
    <location>
        <begin position="18"/>
        <end position="409"/>
    </location>
</feature>
<feature type="signal peptide" evidence="2">
    <location>
        <begin position="1"/>
        <end position="17"/>
    </location>
</feature>
<accession>A0A6A6IUS5</accession>
<proteinExistence type="predicted"/>
<name>A0A6A6IUS5_9PLEO</name>
<evidence type="ECO:0000313" key="4">
    <source>
        <dbReference type="Proteomes" id="UP000800094"/>
    </source>
</evidence>
<gene>
    <name evidence="3" type="ORF">BU26DRAFT_560925</name>
</gene>